<dbReference type="EMBL" id="WHUV01000001">
    <property type="protein sequence ID" value="MQA52805.1"/>
    <property type="molecule type" value="Genomic_DNA"/>
</dbReference>
<dbReference type="Pfam" id="PF03403">
    <property type="entry name" value="PAF-AH_p_II"/>
    <property type="match status" value="1"/>
</dbReference>
<evidence type="ECO:0000313" key="6">
    <source>
        <dbReference type="Proteomes" id="UP000486534"/>
    </source>
</evidence>
<evidence type="ECO:0000256" key="2">
    <source>
        <dbReference type="ARBA" id="ARBA00022963"/>
    </source>
</evidence>
<evidence type="ECO:0000313" key="5">
    <source>
        <dbReference type="EMBL" id="MQA52805.1"/>
    </source>
</evidence>
<accession>A0A7X1PIL7</accession>
<dbReference type="Gene3D" id="3.40.50.1820">
    <property type="entry name" value="alpha/beta hydrolase"/>
    <property type="match status" value="1"/>
</dbReference>
<feature type="signal peptide" evidence="4">
    <location>
        <begin position="1"/>
        <end position="24"/>
    </location>
</feature>
<reference evidence="5 6" key="1">
    <citation type="submission" date="2019-10" db="EMBL/GenBank/DDBJ databases">
        <title>Pseudomonas dajingensis sp. nov., isolated from the profound head ulcers of farmed Murray cod (Maccullochella peelii peelii).</title>
        <authorList>
            <person name="Liu Y."/>
        </authorList>
    </citation>
    <scope>NUCLEOTIDE SEQUENCE [LARGE SCALE GENOMIC DNA]</scope>
    <source>
        <strain evidence="5 6">MC042</strain>
    </source>
</reference>
<keyword evidence="2" id="KW-0442">Lipid degradation</keyword>
<protein>
    <recommendedName>
        <fullName evidence="7">Alpha/beta hydrolase</fullName>
    </recommendedName>
</protein>
<keyword evidence="3" id="KW-0443">Lipid metabolism</keyword>
<dbReference type="InterPro" id="IPR029058">
    <property type="entry name" value="AB_hydrolase_fold"/>
</dbReference>
<keyword evidence="4" id="KW-0732">Signal</keyword>
<dbReference type="GO" id="GO:0003847">
    <property type="term" value="F:1-alkyl-2-acetylglycerophosphocholine esterase activity"/>
    <property type="evidence" value="ECO:0007669"/>
    <property type="project" value="TreeGrafter"/>
</dbReference>
<evidence type="ECO:0000256" key="4">
    <source>
        <dbReference type="SAM" id="SignalP"/>
    </source>
</evidence>
<dbReference type="SUPFAM" id="SSF53474">
    <property type="entry name" value="alpha/beta-Hydrolases"/>
    <property type="match status" value="1"/>
</dbReference>
<dbReference type="PANTHER" id="PTHR10272:SF0">
    <property type="entry name" value="PLATELET-ACTIVATING FACTOR ACETYLHYDROLASE"/>
    <property type="match status" value="1"/>
</dbReference>
<proteinExistence type="predicted"/>
<gene>
    <name evidence="5" type="ORF">GDH07_05615</name>
</gene>
<dbReference type="PANTHER" id="PTHR10272">
    <property type="entry name" value="PLATELET-ACTIVATING FACTOR ACETYLHYDROLASE"/>
    <property type="match status" value="1"/>
</dbReference>
<dbReference type="PROSITE" id="PS51257">
    <property type="entry name" value="PROKAR_LIPOPROTEIN"/>
    <property type="match status" value="1"/>
</dbReference>
<dbReference type="AlphaFoldDB" id="A0A7X1PIL7"/>
<organism evidence="5 6">
    <name type="scientific">Pseudomonas piscis</name>
    <dbReference type="NCBI Taxonomy" id="2614538"/>
    <lineage>
        <taxon>Bacteria</taxon>
        <taxon>Pseudomonadati</taxon>
        <taxon>Pseudomonadota</taxon>
        <taxon>Gammaproteobacteria</taxon>
        <taxon>Pseudomonadales</taxon>
        <taxon>Pseudomonadaceae</taxon>
        <taxon>Pseudomonas</taxon>
    </lineage>
</organism>
<dbReference type="GO" id="GO:0016042">
    <property type="term" value="P:lipid catabolic process"/>
    <property type="evidence" value="ECO:0007669"/>
    <property type="project" value="UniProtKB-KW"/>
</dbReference>
<keyword evidence="1" id="KW-0378">Hydrolase</keyword>
<feature type="chain" id="PRO_5030626413" description="Alpha/beta hydrolase" evidence="4">
    <location>
        <begin position="25"/>
        <end position="363"/>
    </location>
</feature>
<evidence type="ECO:0000256" key="3">
    <source>
        <dbReference type="ARBA" id="ARBA00023098"/>
    </source>
</evidence>
<dbReference type="Proteomes" id="UP000486534">
    <property type="component" value="Unassembled WGS sequence"/>
</dbReference>
<evidence type="ECO:0000256" key="1">
    <source>
        <dbReference type="ARBA" id="ARBA00022801"/>
    </source>
</evidence>
<name>A0A7X1PIL7_9PSED</name>
<comment type="caution">
    <text evidence="5">The sequence shown here is derived from an EMBL/GenBank/DDBJ whole genome shotgun (WGS) entry which is preliminary data.</text>
</comment>
<evidence type="ECO:0008006" key="7">
    <source>
        <dbReference type="Google" id="ProtNLM"/>
    </source>
</evidence>
<sequence length="363" mass="38817">MMKFVRVMASCGVVILSLASCSNAALEQPYARRCELPVAGLQARQVPAPSGAWCVGKAAFALRDPARAETFSQVAGARRELALKVWYPIVAPAGRLPRAEYAEPEALAAMQAGSAVEVASHSAAGARMEKRRQYPVLLFSPGLGAVAELYSSLLEDLASRGYVVVAINHPYISGVTVLPGGRVVPVLDVLEQDEEQLAAAAPSVVADLRSTLDWLQLRNQEPEHLLGGHLDLEHVAALGHSFGGSAALQATRLDPRLRAAANLDGSIQGELAGPWNKPMLLYAAGQDPRDASMDAVWAARRGPGAYKVLENAGHHDFTDGRWVLPASVIKAMGDDFGSIDRGLAVRTLRQDLGEFFARYLSRP</sequence>